<dbReference type="EMBL" id="JAIBCX010000073">
    <property type="protein sequence ID" value="MCJ8355321.1"/>
    <property type="molecule type" value="Genomic_DNA"/>
</dbReference>
<gene>
    <name evidence="2" type="ORF">K1W68_15215</name>
</gene>
<reference evidence="2" key="2">
    <citation type="submission" date="2022-03" db="EMBL/GenBank/DDBJ databases">
        <authorList>
            <person name="Ryngajllo M."/>
            <person name="Jacek P."/>
            <person name="Kubiak K."/>
        </authorList>
    </citation>
    <scope>NUCLEOTIDE SEQUENCE</scope>
    <source>
        <strain evidence="2">SI1</strain>
    </source>
</reference>
<evidence type="ECO:0008006" key="4">
    <source>
        <dbReference type="Google" id="ProtNLM"/>
    </source>
</evidence>
<dbReference type="AlphaFoldDB" id="A0AAW5EU31"/>
<feature type="region of interest" description="Disordered" evidence="1">
    <location>
        <begin position="270"/>
        <end position="302"/>
    </location>
</feature>
<organism evidence="2 3">
    <name type="scientific">Novacetimonas hansenii</name>
    <name type="common">Komagataeibacter hansenii</name>
    <dbReference type="NCBI Taxonomy" id="436"/>
    <lineage>
        <taxon>Bacteria</taxon>
        <taxon>Pseudomonadati</taxon>
        <taxon>Pseudomonadota</taxon>
        <taxon>Alphaproteobacteria</taxon>
        <taxon>Acetobacterales</taxon>
        <taxon>Acetobacteraceae</taxon>
        <taxon>Novacetimonas</taxon>
    </lineage>
</organism>
<accession>A0AAW5EU31</accession>
<dbReference type="RefSeq" id="WP_247067864.1">
    <property type="nucleotide sequence ID" value="NZ_CP094848.1"/>
</dbReference>
<sequence>MENHKGKEAHKGKCTLCDAENIELKKSHFIPKFVYDWLKSTSKTDYIRGSDDVNARLQDGPKDYLLCGKCEGELSTMEKEVADNLFKKLANYRSQPSTIIITESMRVGILSIFWRALLIMRNKENNRTEEDNAAYDSLLFSLKNKINNKKCNTIIYFTPFIKTPPYYGLPSEYTYNLERSVGGQDIRFYDEPHRFFATFKLPFVYFYIFSSGWEESEIKKSTELNEGEITLDSIIDIPDTLRNYIKHMHEQFEQARTQMSQKNLDKIEKDMKKNTKITGSDKSMSRMIGPDIQKQNSSEKEK</sequence>
<reference evidence="2" key="1">
    <citation type="journal article" date="2021" name="Polymers (Basel)">
        <title>Highly Stretchable Bacterial Cellulose Produced by Komagataeibacter hansenii SI1.</title>
        <authorList>
            <person name="Cielecka I."/>
            <person name="Ryngajllo M."/>
            <person name="Maniukiewicz W."/>
            <person name="Bielecki S."/>
        </authorList>
    </citation>
    <scope>NUCLEOTIDE SEQUENCE</scope>
    <source>
        <strain evidence="2">SI1</strain>
    </source>
</reference>
<name>A0AAW5EU31_NOVHA</name>
<evidence type="ECO:0000313" key="2">
    <source>
        <dbReference type="EMBL" id="MCJ8355321.1"/>
    </source>
</evidence>
<evidence type="ECO:0000256" key="1">
    <source>
        <dbReference type="SAM" id="MobiDB-lite"/>
    </source>
</evidence>
<dbReference type="Proteomes" id="UP001202887">
    <property type="component" value="Unassembled WGS sequence"/>
</dbReference>
<evidence type="ECO:0000313" key="3">
    <source>
        <dbReference type="Proteomes" id="UP001202887"/>
    </source>
</evidence>
<proteinExistence type="predicted"/>
<protein>
    <recommendedName>
        <fullName evidence="4">HNH endonuclease</fullName>
    </recommendedName>
</protein>
<comment type="caution">
    <text evidence="2">The sequence shown here is derived from an EMBL/GenBank/DDBJ whole genome shotgun (WGS) entry which is preliminary data.</text>
</comment>